<evidence type="ECO:0000313" key="2">
    <source>
        <dbReference type="Proteomes" id="UP000269076"/>
    </source>
</evidence>
<organism evidence="1 2">
    <name type="scientific">Chryseobacterium indoltheticum</name>
    <dbReference type="NCBI Taxonomy" id="254"/>
    <lineage>
        <taxon>Bacteria</taxon>
        <taxon>Pseudomonadati</taxon>
        <taxon>Bacteroidota</taxon>
        <taxon>Flavobacteriia</taxon>
        <taxon>Flavobacteriales</taxon>
        <taxon>Weeksellaceae</taxon>
        <taxon>Chryseobacterium group</taxon>
        <taxon>Chryseobacterium</taxon>
    </lineage>
</organism>
<evidence type="ECO:0000313" key="1">
    <source>
        <dbReference type="EMBL" id="AZA60098.1"/>
    </source>
</evidence>
<protein>
    <submittedName>
        <fullName evidence="1">Uncharacterized protein</fullName>
    </submittedName>
</protein>
<dbReference type="EMBL" id="CP033928">
    <property type="protein sequence ID" value="AZA60098.1"/>
    <property type="molecule type" value="Genomic_DNA"/>
</dbReference>
<gene>
    <name evidence="1" type="ORF">EG340_03160</name>
</gene>
<reference evidence="1 2" key="1">
    <citation type="submission" date="2018-11" db="EMBL/GenBank/DDBJ databases">
        <title>Proposal to divide the Flavobacteriaceae and reorganize its genera based on Amino Acid Identity values calculated from whole genome sequences.</title>
        <authorList>
            <person name="Nicholson A.C."/>
            <person name="Gulvik C.A."/>
            <person name="Whitney A.M."/>
            <person name="Humrighouse B.W."/>
            <person name="Bell M."/>
            <person name="Holmes B."/>
            <person name="Steigerwalt A."/>
            <person name="Villarma A."/>
            <person name="Sheth M."/>
            <person name="Batra D."/>
            <person name="Pryor J."/>
            <person name="Bernardet J.-F."/>
            <person name="Hugo C."/>
            <person name="Kampfer P."/>
            <person name="Newman J."/>
            <person name="Mcquiston J.R."/>
        </authorList>
    </citation>
    <scope>NUCLEOTIDE SEQUENCE [LARGE SCALE GENOMIC DNA]</scope>
    <source>
        <strain evidence="1 2">G0211</strain>
    </source>
</reference>
<dbReference type="AlphaFoldDB" id="A0A3G6N0Y7"/>
<dbReference type="Proteomes" id="UP000269076">
    <property type="component" value="Chromosome"/>
</dbReference>
<accession>A0A3G6N0Y7</accession>
<name>A0A3G6N0Y7_9FLAO</name>
<proteinExistence type="predicted"/>
<sequence>MKFIKIHEQILEALTDDSNTKGVYYEHENTSKFFPALFLKSTVVEIDKGDNKVMPIVRRISEAFFRKASLFYKVLHLETLGNYRLGILHVK</sequence>